<sequence length="134" mass="14718">MVLNCGCSCEDKAMSFDSFDDSIMDRSTYVEESPGMDLLVTVPKGYREGNIVYVKSPFGTRKAEVLIPPGYGSGQQFRITLPHPAIQMEKPSSPNFSVAVENMLSPRPVCVGKMVDASSFAKLHSDSFTTDFSY</sequence>
<accession>A0A7S2YMX8</accession>
<dbReference type="AlphaFoldDB" id="A0A7S2YMX8"/>
<name>A0A7S2YMX8_9STRA</name>
<dbReference type="EMBL" id="HBHT01032465">
    <property type="protein sequence ID" value="CAD9984750.1"/>
    <property type="molecule type" value="Transcribed_RNA"/>
</dbReference>
<proteinExistence type="predicted"/>
<reference evidence="1" key="1">
    <citation type="submission" date="2021-01" db="EMBL/GenBank/DDBJ databases">
        <authorList>
            <person name="Corre E."/>
            <person name="Pelletier E."/>
            <person name="Niang G."/>
            <person name="Scheremetjew M."/>
            <person name="Finn R."/>
            <person name="Kale V."/>
            <person name="Holt S."/>
            <person name="Cochrane G."/>
            <person name="Meng A."/>
            <person name="Brown T."/>
            <person name="Cohen L."/>
        </authorList>
    </citation>
    <scope>NUCLEOTIDE SEQUENCE</scope>
    <source>
        <strain evidence="1">CCMP125</strain>
    </source>
</reference>
<evidence type="ECO:0000313" key="1">
    <source>
        <dbReference type="EMBL" id="CAD9984750.1"/>
    </source>
</evidence>
<gene>
    <name evidence="1" type="ORF">APAL1065_LOCUS21816</name>
</gene>
<organism evidence="1">
    <name type="scientific">Entomoneis paludosa</name>
    <dbReference type="NCBI Taxonomy" id="265537"/>
    <lineage>
        <taxon>Eukaryota</taxon>
        <taxon>Sar</taxon>
        <taxon>Stramenopiles</taxon>
        <taxon>Ochrophyta</taxon>
        <taxon>Bacillariophyta</taxon>
        <taxon>Bacillariophyceae</taxon>
        <taxon>Bacillariophycidae</taxon>
        <taxon>Entomoneidaceae</taxon>
        <taxon>Entomoneis</taxon>
    </lineage>
</organism>
<protein>
    <submittedName>
        <fullName evidence="1">Uncharacterized protein</fullName>
    </submittedName>
</protein>